<sequence>VSPGVVDLVEKLLVFDLSKATIEPTCPSPFIVNFEQTKSNKDNIKELVWKESWKFNQDIMVE</sequence>
<proteinExistence type="predicted"/>
<dbReference type="AlphaFoldDB" id="A0A7J8P7Y0"/>
<dbReference type="Proteomes" id="UP000593578">
    <property type="component" value="Unassembled WGS sequence"/>
</dbReference>
<evidence type="ECO:0000313" key="2">
    <source>
        <dbReference type="Proteomes" id="UP000593578"/>
    </source>
</evidence>
<comment type="caution">
    <text evidence="1">The sequence shown here is derived from an EMBL/GenBank/DDBJ whole genome shotgun (WGS) entry which is preliminary data.</text>
</comment>
<evidence type="ECO:0000313" key="1">
    <source>
        <dbReference type="EMBL" id="MBA0585365.1"/>
    </source>
</evidence>
<name>A0A7J8P7Y0_GOSRA</name>
<dbReference type="EMBL" id="JABEZZ010000005">
    <property type="protein sequence ID" value="MBA0585365.1"/>
    <property type="molecule type" value="Genomic_DNA"/>
</dbReference>
<accession>A0A7J8P7Y0</accession>
<protein>
    <submittedName>
        <fullName evidence="1">Uncharacterized protein</fullName>
    </submittedName>
</protein>
<reference evidence="1 2" key="1">
    <citation type="journal article" date="2019" name="Genome Biol. Evol.">
        <title>Insights into the evolution of the New World diploid cottons (Gossypium, subgenus Houzingenia) based on genome sequencing.</title>
        <authorList>
            <person name="Grover C.E."/>
            <person name="Arick M.A. 2nd"/>
            <person name="Thrash A."/>
            <person name="Conover J.L."/>
            <person name="Sanders W.S."/>
            <person name="Peterson D.G."/>
            <person name="Frelichowski J.E."/>
            <person name="Scheffler J.A."/>
            <person name="Scheffler B.E."/>
            <person name="Wendel J.F."/>
        </authorList>
    </citation>
    <scope>NUCLEOTIDE SEQUENCE [LARGE SCALE GENOMIC DNA]</scope>
    <source>
        <strain evidence="1">8</strain>
        <tissue evidence="1">Leaf</tissue>
    </source>
</reference>
<gene>
    <name evidence="1" type="ORF">Gorai_016145</name>
</gene>
<organism evidence="1 2">
    <name type="scientific">Gossypium raimondii</name>
    <name type="common">Peruvian cotton</name>
    <name type="synonym">Gossypium klotzschianum subsp. raimondii</name>
    <dbReference type="NCBI Taxonomy" id="29730"/>
    <lineage>
        <taxon>Eukaryota</taxon>
        <taxon>Viridiplantae</taxon>
        <taxon>Streptophyta</taxon>
        <taxon>Embryophyta</taxon>
        <taxon>Tracheophyta</taxon>
        <taxon>Spermatophyta</taxon>
        <taxon>Magnoliopsida</taxon>
        <taxon>eudicotyledons</taxon>
        <taxon>Gunneridae</taxon>
        <taxon>Pentapetalae</taxon>
        <taxon>rosids</taxon>
        <taxon>malvids</taxon>
        <taxon>Malvales</taxon>
        <taxon>Malvaceae</taxon>
        <taxon>Malvoideae</taxon>
        <taxon>Gossypium</taxon>
    </lineage>
</organism>
<feature type="non-terminal residue" evidence="1">
    <location>
        <position position="1"/>
    </location>
</feature>